<dbReference type="Proteomes" id="UP001500967">
    <property type="component" value="Unassembled WGS sequence"/>
</dbReference>
<accession>A0ABN0UV23</accession>
<evidence type="ECO:0000313" key="4">
    <source>
        <dbReference type="Proteomes" id="UP001500967"/>
    </source>
</evidence>
<gene>
    <name evidence="3" type="ORF">GCM10009539_55250</name>
</gene>
<proteinExistence type="inferred from homology"/>
<dbReference type="InterPro" id="IPR023393">
    <property type="entry name" value="START-like_dom_sf"/>
</dbReference>
<sequence length="139" mass="15608">MLIYVTAITASPGRIWNALIDPARTARYWGHRNVSSWTTGERWEHRRVTDGGADTVGEVLEIDPPRRLTHSWARAGEEHDPARVSRVTFDLEPVGPRVRLTLTHEDLPTDQVAAVSAGWPFVLSSLKAYLETGYPHLAR</sequence>
<evidence type="ECO:0000259" key="2">
    <source>
        <dbReference type="Pfam" id="PF08327"/>
    </source>
</evidence>
<dbReference type="InterPro" id="IPR013538">
    <property type="entry name" value="ASHA1/2-like_C"/>
</dbReference>
<dbReference type="EMBL" id="BAAAGX010000022">
    <property type="protein sequence ID" value="GAA0262434.1"/>
    <property type="molecule type" value="Genomic_DNA"/>
</dbReference>
<comment type="caution">
    <text evidence="3">The sequence shown here is derived from an EMBL/GenBank/DDBJ whole genome shotgun (WGS) entry which is preliminary data.</text>
</comment>
<name>A0ABN0UV23_9ACTN</name>
<dbReference type="Gene3D" id="3.30.530.20">
    <property type="match status" value="1"/>
</dbReference>
<organism evidence="3 4">
    <name type="scientific">Cryptosporangium japonicum</name>
    <dbReference type="NCBI Taxonomy" id="80872"/>
    <lineage>
        <taxon>Bacteria</taxon>
        <taxon>Bacillati</taxon>
        <taxon>Actinomycetota</taxon>
        <taxon>Actinomycetes</taxon>
        <taxon>Cryptosporangiales</taxon>
        <taxon>Cryptosporangiaceae</taxon>
        <taxon>Cryptosporangium</taxon>
    </lineage>
</organism>
<feature type="domain" description="Activator of Hsp90 ATPase homologue 1/2-like C-terminal" evidence="2">
    <location>
        <begin position="10"/>
        <end position="131"/>
    </location>
</feature>
<keyword evidence="4" id="KW-1185">Reference proteome</keyword>
<dbReference type="SUPFAM" id="SSF55961">
    <property type="entry name" value="Bet v1-like"/>
    <property type="match status" value="1"/>
</dbReference>
<reference evidence="3 4" key="1">
    <citation type="journal article" date="2019" name="Int. J. Syst. Evol. Microbiol.">
        <title>The Global Catalogue of Microorganisms (GCM) 10K type strain sequencing project: providing services to taxonomists for standard genome sequencing and annotation.</title>
        <authorList>
            <consortium name="The Broad Institute Genomics Platform"/>
            <consortium name="The Broad Institute Genome Sequencing Center for Infectious Disease"/>
            <person name="Wu L."/>
            <person name="Ma J."/>
        </authorList>
    </citation>
    <scope>NUCLEOTIDE SEQUENCE [LARGE SCALE GENOMIC DNA]</scope>
    <source>
        <strain evidence="3 4">JCM 10425</strain>
    </source>
</reference>
<dbReference type="RefSeq" id="WP_344651840.1">
    <property type="nucleotide sequence ID" value="NZ_BAAAGX010000022.1"/>
</dbReference>
<evidence type="ECO:0000313" key="3">
    <source>
        <dbReference type="EMBL" id="GAA0262434.1"/>
    </source>
</evidence>
<protein>
    <submittedName>
        <fullName evidence="3">SRPBCC family protein</fullName>
    </submittedName>
</protein>
<evidence type="ECO:0000256" key="1">
    <source>
        <dbReference type="ARBA" id="ARBA00006817"/>
    </source>
</evidence>
<comment type="similarity">
    <text evidence="1">Belongs to the AHA1 family.</text>
</comment>
<dbReference type="CDD" id="cd08893">
    <property type="entry name" value="SRPBCC_CalC_Aha1-like_GntR-HTH"/>
    <property type="match status" value="1"/>
</dbReference>
<dbReference type="Pfam" id="PF08327">
    <property type="entry name" value="AHSA1"/>
    <property type="match status" value="1"/>
</dbReference>